<accession>E9GSS5</accession>
<proteinExistence type="predicted"/>
<keyword evidence="3" id="KW-1185">Reference proteome</keyword>
<evidence type="ECO:0000256" key="1">
    <source>
        <dbReference type="SAM" id="MobiDB-lite"/>
    </source>
</evidence>
<sequence length="165" mass="17970">MSRALICGDSGSCSSVPQVDSWHRSRSGNHLCGFFLNPPLSHPAAMAIGVAKTDETEDFMEAFHEFEEFEMNHQPERRKGRPETRSTHHFRTSSASASANEALMSPARNEGSSAVILDSNIHLQGTPAPAEMFGRSTATPMMKHTSASAETGTAPRLQLLELDED</sequence>
<evidence type="ECO:0000313" key="2">
    <source>
        <dbReference type="EMBL" id="EFX77479.1"/>
    </source>
</evidence>
<evidence type="ECO:0000313" key="3">
    <source>
        <dbReference type="Proteomes" id="UP000000305"/>
    </source>
</evidence>
<dbReference type="InParanoid" id="E9GSS5"/>
<feature type="region of interest" description="Disordered" evidence="1">
    <location>
        <begin position="142"/>
        <end position="165"/>
    </location>
</feature>
<dbReference type="KEGG" id="dpx:DAPPUDRAFT_247594"/>
<feature type="region of interest" description="Disordered" evidence="1">
    <location>
        <begin position="71"/>
        <end position="107"/>
    </location>
</feature>
<organism evidence="2 3">
    <name type="scientific">Daphnia pulex</name>
    <name type="common">Water flea</name>
    <dbReference type="NCBI Taxonomy" id="6669"/>
    <lineage>
        <taxon>Eukaryota</taxon>
        <taxon>Metazoa</taxon>
        <taxon>Ecdysozoa</taxon>
        <taxon>Arthropoda</taxon>
        <taxon>Crustacea</taxon>
        <taxon>Branchiopoda</taxon>
        <taxon>Diplostraca</taxon>
        <taxon>Cladocera</taxon>
        <taxon>Anomopoda</taxon>
        <taxon>Daphniidae</taxon>
        <taxon>Daphnia</taxon>
    </lineage>
</organism>
<gene>
    <name evidence="2" type="ORF">DAPPUDRAFT_247594</name>
</gene>
<feature type="compositionally biased region" description="Basic and acidic residues" evidence="1">
    <location>
        <begin position="71"/>
        <end position="86"/>
    </location>
</feature>
<reference evidence="2 3" key="1">
    <citation type="journal article" date="2011" name="Science">
        <title>The ecoresponsive genome of Daphnia pulex.</title>
        <authorList>
            <person name="Colbourne J.K."/>
            <person name="Pfrender M.E."/>
            <person name="Gilbert D."/>
            <person name="Thomas W.K."/>
            <person name="Tucker A."/>
            <person name="Oakley T.H."/>
            <person name="Tokishita S."/>
            <person name="Aerts A."/>
            <person name="Arnold G.J."/>
            <person name="Basu M.K."/>
            <person name="Bauer D.J."/>
            <person name="Caceres C.E."/>
            <person name="Carmel L."/>
            <person name="Casola C."/>
            <person name="Choi J.H."/>
            <person name="Detter J.C."/>
            <person name="Dong Q."/>
            <person name="Dusheyko S."/>
            <person name="Eads B.D."/>
            <person name="Frohlich T."/>
            <person name="Geiler-Samerotte K.A."/>
            <person name="Gerlach D."/>
            <person name="Hatcher P."/>
            <person name="Jogdeo S."/>
            <person name="Krijgsveld J."/>
            <person name="Kriventseva E.V."/>
            <person name="Kultz D."/>
            <person name="Laforsch C."/>
            <person name="Lindquist E."/>
            <person name="Lopez J."/>
            <person name="Manak J.R."/>
            <person name="Muller J."/>
            <person name="Pangilinan J."/>
            <person name="Patwardhan R.P."/>
            <person name="Pitluck S."/>
            <person name="Pritham E.J."/>
            <person name="Rechtsteiner A."/>
            <person name="Rho M."/>
            <person name="Rogozin I.B."/>
            <person name="Sakarya O."/>
            <person name="Salamov A."/>
            <person name="Schaack S."/>
            <person name="Shapiro H."/>
            <person name="Shiga Y."/>
            <person name="Skalitzky C."/>
            <person name="Smith Z."/>
            <person name="Souvorov A."/>
            <person name="Sung W."/>
            <person name="Tang Z."/>
            <person name="Tsuchiya D."/>
            <person name="Tu H."/>
            <person name="Vos H."/>
            <person name="Wang M."/>
            <person name="Wolf Y.I."/>
            <person name="Yamagata H."/>
            <person name="Yamada T."/>
            <person name="Ye Y."/>
            <person name="Shaw J.R."/>
            <person name="Andrews J."/>
            <person name="Crease T.J."/>
            <person name="Tang H."/>
            <person name="Lucas S.M."/>
            <person name="Robertson H.M."/>
            <person name="Bork P."/>
            <person name="Koonin E.V."/>
            <person name="Zdobnov E.M."/>
            <person name="Grigoriev I.V."/>
            <person name="Lynch M."/>
            <person name="Boore J.L."/>
        </authorList>
    </citation>
    <scope>NUCLEOTIDE SEQUENCE [LARGE SCALE GENOMIC DNA]</scope>
</reference>
<name>E9GSS5_DAPPU</name>
<dbReference type="AlphaFoldDB" id="E9GSS5"/>
<protein>
    <submittedName>
        <fullName evidence="2">Uncharacterized protein</fullName>
    </submittedName>
</protein>
<dbReference type="HOGENOM" id="CLU_1612474_0_0_1"/>
<dbReference type="EMBL" id="GL732562">
    <property type="protein sequence ID" value="EFX77479.1"/>
    <property type="molecule type" value="Genomic_DNA"/>
</dbReference>
<dbReference type="Proteomes" id="UP000000305">
    <property type="component" value="Unassembled WGS sequence"/>
</dbReference>